<dbReference type="AlphaFoldDB" id="A7SF59"/>
<dbReference type="STRING" id="45351.A7SF59"/>
<dbReference type="Pfam" id="PF00001">
    <property type="entry name" value="7tm_1"/>
    <property type="match status" value="1"/>
</dbReference>
<dbReference type="CDD" id="cd00637">
    <property type="entry name" value="7tm_classA_rhodopsin-like"/>
    <property type="match status" value="1"/>
</dbReference>
<keyword evidence="6" id="KW-0675">Receptor</keyword>
<evidence type="ECO:0000259" key="8">
    <source>
        <dbReference type="PROSITE" id="PS50262"/>
    </source>
</evidence>
<keyword evidence="6" id="KW-0297">G-protein coupled receptor</keyword>
<feature type="transmembrane region" description="Helical" evidence="7">
    <location>
        <begin position="27"/>
        <end position="52"/>
    </location>
</feature>
<dbReference type="eggNOG" id="KOG3656">
    <property type="taxonomic scope" value="Eukaryota"/>
</dbReference>
<dbReference type="OrthoDB" id="5964254at2759"/>
<dbReference type="OMA" id="FICCTPY"/>
<accession>A7SF59</accession>
<feature type="transmembrane region" description="Helical" evidence="7">
    <location>
        <begin position="231"/>
        <end position="260"/>
    </location>
</feature>
<keyword evidence="6" id="KW-0807">Transducer</keyword>
<gene>
    <name evidence="9" type="ORF">NEMVEDRAFT_v1g211327</name>
</gene>
<dbReference type="GO" id="GO:0004930">
    <property type="term" value="F:G protein-coupled receptor activity"/>
    <property type="evidence" value="ECO:0007669"/>
    <property type="project" value="UniProtKB-KW"/>
</dbReference>
<keyword evidence="10" id="KW-1185">Reference proteome</keyword>
<proteinExistence type="inferred from homology"/>
<dbReference type="GO" id="GO:0005886">
    <property type="term" value="C:plasma membrane"/>
    <property type="evidence" value="ECO:0007669"/>
    <property type="project" value="UniProtKB-SubCell"/>
</dbReference>
<dbReference type="PANTHER" id="PTHR22750">
    <property type="entry name" value="G-PROTEIN COUPLED RECEPTOR"/>
    <property type="match status" value="1"/>
</dbReference>
<feature type="transmembrane region" description="Helical" evidence="7">
    <location>
        <begin position="106"/>
        <end position="125"/>
    </location>
</feature>
<dbReference type="PROSITE" id="PS00237">
    <property type="entry name" value="G_PROTEIN_RECEP_F1_1"/>
    <property type="match status" value="1"/>
</dbReference>
<keyword evidence="2" id="KW-1003">Cell membrane</keyword>
<evidence type="ECO:0000256" key="3">
    <source>
        <dbReference type="ARBA" id="ARBA00022692"/>
    </source>
</evidence>
<dbReference type="InterPro" id="IPR017452">
    <property type="entry name" value="GPCR_Rhodpsn_7TM"/>
</dbReference>
<evidence type="ECO:0000256" key="7">
    <source>
        <dbReference type="SAM" id="Phobius"/>
    </source>
</evidence>
<feature type="transmembrane region" description="Helical" evidence="7">
    <location>
        <begin position="146"/>
        <end position="167"/>
    </location>
</feature>
<keyword evidence="4 7" id="KW-1133">Transmembrane helix</keyword>
<name>A7SF59_NEMVE</name>
<evidence type="ECO:0000256" key="2">
    <source>
        <dbReference type="ARBA" id="ARBA00022475"/>
    </source>
</evidence>
<dbReference type="KEGG" id="nve:5509152"/>
<feature type="transmembrane region" description="Helical" evidence="7">
    <location>
        <begin position="64"/>
        <end position="86"/>
    </location>
</feature>
<dbReference type="InterPro" id="IPR000276">
    <property type="entry name" value="GPCR_Rhodpsn"/>
</dbReference>
<dbReference type="Proteomes" id="UP000001593">
    <property type="component" value="Unassembled WGS sequence"/>
</dbReference>
<protein>
    <recommendedName>
        <fullName evidence="8">G-protein coupled receptors family 1 profile domain-containing protein</fullName>
    </recommendedName>
</protein>
<evidence type="ECO:0000313" key="9">
    <source>
        <dbReference type="EMBL" id="EDO37629.1"/>
    </source>
</evidence>
<keyword evidence="5 7" id="KW-0472">Membrane</keyword>
<organism evidence="9 10">
    <name type="scientific">Nematostella vectensis</name>
    <name type="common">Starlet sea anemone</name>
    <dbReference type="NCBI Taxonomy" id="45351"/>
    <lineage>
        <taxon>Eukaryota</taxon>
        <taxon>Metazoa</taxon>
        <taxon>Cnidaria</taxon>
        <taxon>Anthozoa</taxon>
        <taxon>Hexacorallia</taxon>
        <taxon>Actiniaria</taxon>
        <taxon>Edwardsiidae</taxon>
        <taxon>Nematostella</taxon>
    </lineage>
</organism>
<comment type="similarity">
    <text evidence="6">Belongs to the G-protein coupled receptor 1 family.</text>
</comment>
<dbReference type="HOGENOM" id="CLU_009579_14_1_1"/>
<evidence type="ECO:0000313" key="10">
    <source>
        <dbReference type="Proteomes" id="UP000001593"/>
    </source>
</evidence>
<sequence>MQRLQMCPPYLQGNVTEVLQSLHDPNIVLATLNSILSVPTAFINALVIAAILTTPRLRTPSFYLLTNLAVSDCLVGLIAQPALVAFRVAEVNENRELSCKLSNLSIALIACLSVTSLITITAISLDRYFALKSNIKYRTTVTVKRVLISITFIWIFSIIFGVYFTLFGNVKSFSIATGSFGSICLFLISVSYFRTYRMLQHHTNNQIQSHESETASNKAYRREIRRYRKTLNLMVWIVSLLFICCTPYIVMSAVVMVFGYDVSHVVTAAFIASVTAVLFNSFINPLLYLLKIRQIRKACYRLIGLK</sequence>
<evidence type="ECO:0000256" key="1">
    <source>
        <dbReference type="ARBA" id="ARBA00004651"/>
    </source>
</evidence>
<dbReference type="SMART" id="SM01381">
    <property type="entry name" value="7TM_GPCR_Srsx"/>
    <property type="match status" value="1"/>
</dbReference>
<dbReference type="PROSITE" id="PS50262">
    <property type="entry name" value="G_PROTEIN_RECEP_F1_2"/>
    <property type="match status" value="1"/>
</dbReference>
<dbReference type="PRINTS" id="PR00237">
    <property type="entry name" value="GPCRRHODOPSN"/>
</dbReference>
<feature type="transmembrane region" description="Helical" evidence="7">
    <location>
        <begin position="173"/>
        <end position="193"/>
    </location>
</feature>
<reference evidence="9 10" key="1">
    <citation type="journal article" date="2007" name="Science">
        <title>Sea anemone genome reveals ancestral eumetazoan gene repertoire and genomic organization.</title>
        <authorList>
            <person name="Putnam N.H."/>
            <person name="Srivastava M."/>
            <person name="Hellsten U."/>
            <person name="Dirks B."/>
            <person name="Chapman J."/>
            <person name="Salamov A."/>
            <person name="Terry A."/>
            <person name="Shapiro H."/>
            <person name="Lindquist E."/>
            <person name="Kapitonov V.V."/>
            <person name="Jurka J."/>
            <person name="Genikhovich G."/>
            <person name="Grigoriev I.V."/>
            <person name="Lucas S.M."/>
            <person name="Steele R.E."/>
            <person name="Finnerty J.R."/>
            <person name="Technau U."/>
            <person name="Martindale M.Q."/>
            <person name="Rokhsar D.S."/>
        </authorList>
    </citation>
    <scope>NUCLEOTIDE SEQUENCE [LARGE SCALE GENOMIC DNA]</scope>
    <source>
        <strain evidence="10">CH2 X CH6</strain>
    </source>
</reference>
<feature type="transmembrane region" description="Helical" evidence="7">
    <location>
        <begin position="266"/>
        <end position="290"/>
    </location>
</feature>
<dbReference type="SUPFAM" id="SSF81321">
    <property type="entry name" value="Family A G protein-coupled receptor-like"/>
    <property type="match status" value="1"/>
</dbReference>
<dbReference type="EMBL" id="DS469642">
    <property type="protein sequence ID" value="EDO37629.1"/>
    <property type="molecule type" value="Genomic_DNA"/>
</dbReference>
<dbReference type="PhylomeDB" id="A7SF59"/>
<feature type="domain" description="G-protein coupled receptors family 1 profile" evidence="8">
    <location>
        <begin position="43"/>
        <end position="288"/>
    </location>
</feature>
<evidence type="ECO:0000256" key="4">
    <source>
        <dbReference type="ARBA" id="ARBA00022989"/>
    </source>
</evidence>
<comment type="subcellular location">
    <subcellularLocation>
        <location evidence="1">Cell membrane</location>
        <topology evidence="1">Multi-pass membrane protein</topology>
    </subcellularLocation>
</comment>
<evidence type="ECO:0000256" key="5">
    <source>
        <dbReference type="ARBA" id="ARBA00023136"/>
    </source>
</evidence>
<evidence type="ECO:0000256" key="6">
    <source>
        <dbReference type="RuleBase" id="RU000688"/>
    </source>
</evidence>
<dbReference type="Gene3D" id="1.20.1070.10">
    <property type="entry name" value="Rhodopsin 7-helix transmembrane proteins"/>
    <property type="match status" value="1"/>
</dbReference>
<dbReference type="InParanoid" id="A7SF59"/>
<keyword evidence="3 6" id="KW-0812">Transmembrane</keyword>